<dbReference type="InterPro" id="IPR046372">
    <property type="entry name" value="PARG_cat_C"/>
</dbReference>
<feature type="binding site" evidence="5">
    <location>
        <position position="262"/>
    </location>
    <ligand>
        <name>substrate</name>
    </ligand>
</feature>
<protein>
    <recommendedName>
        <fullName evidence="2">poly(ADP-ribose) glycohydrolase</fullName>
        <ecNumber evidence="2">3.2.1.143</ecNumber>
    </recommendedName>
</protein>
<feature type="region of interest" description="Disordered" evidence="6">
    <location>
        <begin position="990"/>
        <end position="1010"/>
    </location>
</feature>
<feature type="binding site" evidence="5">
    <location>
        <position position="248"/>
    </location>
    <ligand>
        <name>substrate</name>
    </ligand>
</feature>
<keyword evidence="10" id="KW-1185">Reference proteome</keyword>
<evidence type="ECO:0000256" key="1">
    <source>
        <dbReference type="ARBA" id="ARBA00009545"/>
    </source>
</evidence>
<dbReference type="Pfam" id="PF20811">
    <property type="entry name" value="PARG_cat_N"/>
    <property type="match status" value="1"/>
</dbReference>
<feature type="region of interest" description="Disordered" evidence="6">
    <location>
        <begin position="681"/>
        <end position="718"/>
    </location>
</feature>
<evidence type="ECO:0000313" key="10">
    <source>
        <dbReference type="Proteomes" id="UP000005408"/>
    </source>
</evidence>
<evidence type="ECO:0000256" key="5">
    <source>
        <dbReference type="PIRSR" id="PIRSR607724-2"/>
    </source>
</evidence>
<dbReference type="Proteomes" id="UP000005408">
    <property type="component" value="Unassembled WGS sequence"/>
</dbReference>
<feature type="region of interest" description="Disordered" evidence="6">
    <location>
        <begin position="414"/>
        <end position="443"/>
    </location>
</feature>
<dbReference type="EC" id="3.2.1.143" evidence="2"/>
<keyword evidence="3" id="KW-0378">Hydrolase</keyword>
<proteinExistence type="inferred from homology"/>
<evidence type="ECO:0000313" key="9">
    <source>
        <dbReference type="EnsemblMetazoa" id="G15031.5:cds"/>
    </source>
</evidence>
<dbReference type="InterPro" id="IPR007724">
    <property type="entry name" value="Poly_GlycHdrlase"/>
</dbReference>
<accession>A0A8W8IMI9</accession>
<dbReference type="GO" id="GO:1990966">
    <property type="term" value="P:ATP generation from poly-ADP-D-ribose"/>
    <property type="evidence" value="ECO:0007669"/>
    <property type="project" value="TreeGrafter"/>
</dbReference>
<feature type="active site" evidence="4">
    <location>
        <position position="263"/>
    </location>
</feature>
<dbReference type="GO" id="GO:0006282">
    <property type="term" value="P:regulation of DNA repair"/>
    <property type="evidence" value="ECO:0007669"/>
    <property type="project" value="InterPro"/>
</dbReference>
<feature type="compositionally biased region" description="Low complexity" evidence="6">
    <location>
        <begin position="990"/>
        <end position="1008"/>
    </location>
</feature>
<name>A0A8W8IMI9_MAGGI</name>
<dbReference type="GO" id="GO:0005634">
    <property type="term" value="C:nucleus"/>
    <property type="evidence" value="ECO:0007669"/>
    <property type="project" value="TreeGrafter"/>
</dbReference>
<sequence length="1302" mass="145821">MNDDFECIVFPSQKSCWPDIQNLLKELQDLSNQESCDLCELALIHQRIVDILAWDDAEPREVAFKNTTFYGFIKFLQQDASEVERLHILQSTLPKIINLALEIEKYATDEDILQISAQQQGREFVLSRQFVGSILASAFLCLFEGRRTTQYTNTNLNSINFSRFFYHLPSPSQNAKLLCFLNYFERIGNNPSSNKGNIRFYRQVVAYDELPTLDTWLNSDCELCPFYTRYEGQIEDSVPEAIEVDFANRFIGGGVLGRGRVQEEIRFTVCPELIAAMLFMECMDDNEAIIVQGYEQFSETSGYGESLTYVGDYKDMAQFDENGVLENTLCAIDALPIAVVPPPNSTRTATSCETSTKPLVDSEEYITASEGEDGNSDVVNCASEMPEIYKMVDGLVTRILYSAIQEVCSSHGYERSDSRSTLDDPTSSASSTSQRQEELDESLEQADLDCQDWLSRFRRRSSNLSDIGSRRSSCSTRYSSDFSSELEEYYDNYQRRDQSIIRKTIAEEEGCPFICDFANSLATLLIQESTALAAHSAVQNFNDGLPQVCIMRPIAHKPDMEDSTQRTNYSTSTVLELAAQKFADNFISNLFPSAFSTLSNLTSEKCPKQKSSLLDIPLDRAESVDSDSDENCDMNNCDTYMGGFYPGSIVEDNYPLVDEAELRIAAVNLVDSAIHSAVQIVQGRRTPPQSQSRTTGDEELNLSNGVTDSSSEKDDNMSLLSNSLGKRWELSSSPSKSPKNVQFHDTVILNKNDHDIVARAMSESSNSQDSFSVPTLLVTDDVSQTNNLSGAYSHIAENIVLSGFADALKDLQKETGETFEGSALKFSASGYQPEKTLIVKGNNLIHPGEILRGESYEDISSPSDINCCASSLPRDLLTNAFIEVQQSSGVPNGSSYARRSSEPMKLSNQAARQLVEDNQQGVRRYTEKSKSCTEDDLVDYVREFDRRWAIEDLRERKGSCGFKDPTLSRFAEELMKTECKIPTLHIPLSSTSNRSLSGSSTSFHSSKSGFKDPMLSSFEEELLSTSFGRSSTKSSSIKQKRKKSTGSRVTSAGRVQQSMYFTEMFQETVSDFADRLAQGIVLESIETVLRGSLDSRFSPRDAPFTTSSPIPNDLLNLADRLSSLFLEEAMSAVSDKIRSRQRAEISSDTESCSTEEYSDALDVQCHKVEEFADEVAKRVLETAVKFIIREMECFKKKDSGRPIATGNWGCGAFRGDVHLKCLLQWVAASYAGVPHLIYYTFHHEELIQLEEVVSAIKDKKWGVKQLMQVIRMYCMTCQNCPRRERPDLFQLILKDDTFADIA</sequence>
<dbReference type="PANTHER" id="PTHR12837">
    <property type="entry name" value="POLY ADP-RIBOSE GLYCOHYDROLASE"/>
    <property type="match status" value="1"/>
</dbReference>
<feature type="domain" description="PARG helical" evidence="8">
    <location>
        <begin position="82"/>
        <end position="202"/>
    </location>
</feature>
<feature type="active site" evidence="4">
    <location>
        <position position="245"/>
    </location>
</feature>
<feature type="compositionally biased region" description="Polar residues" evidence="6">
    <location>
        <begin position="423"/>
        <end position="434"/>
    </location>
</feature>
<dbReference type="GO" id="GO:0009225">
    <property type="term" value="P:nucleotide-sugar metabolic process"/>
    <property type="evidence" value="ECO:0007669"/>
    <property type="project" value="TreeGrafter"/>
</dbReference>
<evidence type="ECO:0000259" key="7">
    <source>
        <dbReference type="Pfam" id="PF05028"/>
    </source>
</evidence>
<comment type="similarity">
    <text evidence="1">Belongs to the poly(ADP-ribose) glycohydrolase family.</text>
</comment>
<evidence type="ECO:0000259" key="8">
    <source>
        <dbReference type="Pfam" id="PF20811"/>
    </source>
</evidence>
<dbReference type="EnsemblMetazoa" id="G15031.5">
    <property type="protein sequence ID" value="G15031.5:cds"/>
    <property type="gene ID" value="G15031"/>
</dbReference>
<reference evidence="9" key="1">
    <citation type="submission" date="2022-08" db="UniProtKB">
        <authorList>
            <consortium name="EnsemblMetazoa"/>
        </authorList>
    </citation>
    <scope>IDENTIFICATION</scope>
    <source>
        <strain evidence="9">05x7-T-G4-1.051#20</strain>
    </source>
</reference>
<organism evidence="9 10">
    <name type="scientific">Magallana gigas</name>
    <name type="common">Pacific oyster</name>
    <name type="synonym">Crassostrea gigas</name>
    <dbReference type="NCBI Taxonomy" id="29159"/>
    <lineage>
        <taxon>Eukaryota</taxon>
        <taxon>Metazoa</taxon>
        <taxon>Spiralia</taxon>
        <taxon>Lophotrochozoa</taxon>
        <taxon>Mollusca</taxon>
        <taxon>Bivalvia</taxon>
        <taxon>Autobranchia</taxon>
        <taxon>Pteriomorphia</taxon>
        <taxon>Ostreida</taxon>
        <taxon>Ostreoidea</taxon>
        <taxon>Ostreidae</taxon>
        <taxon>Magallana</taxon>
    </lineage>
</organism>
<feature type="binding site" evidence="5">
    <location>
        <position position="303"/>
    </location>
    <ligand>
        <name>substrate</name>
    </ligand>
</feature>
<evidence type="ECO:0000256" key="3">
    <source>
        <dbReference type="ARBA" id="ARBA00022801"/>
    </source>
</evidence>
<feature type="domain" description="PARG catalytic Macro" evidence="7">
    <location>
        <begin position="214"/>
        <end position="336"/>
    </location>
</feature>
<dbReference type="Pfam" id="PF05028">
    <property type="entry name" value="PARG_cat_C"/>
    <property type="match status" value="2"/>
</dbReference>
<dbReference type="GO" id="GO:0005975">
    <property type="term" value="P:carbohydrate metabolic process"/>
    <property type="evidence" value="ECO:0007669"/>
    <property type="project" value="InterPro"/>
</dbReference>
<dbReference type="GO" id="GO:0005737">
    <property type="term" value="C:cytoplasm"/>
    <property type="evidence" value="ECO:0007669"/>
    <property type="project" value="TreeGrafter"/>
</dbReference>
<evidence type="ECO:0000256" key="6">
    <source>
        <dbReference type="SAM" id="MobiDB-lite"/>
    </source>
</evidence>
<dbReference type="GO" id="GO:0004649">
    <property type="term" value="F:poly(ADP-ribose) glycohydrolase activity"/>
    <property type="evidence" value="ECO:0007669"/>
    <property type="project" value="UniProtKB-EC"/>
</dbReference>
<feature type="active site" evidence="4">
    <location>
        <position position="264"/>
    </location>
</feature>
<evidence type="ECO:0000256" key="4">
    <source>
        <dbReference type="PIRSR" id="PIRSR607724-1"/>
    </source>
</evidence>
<dbReference type="InterPro" id="IPR048362">
    <property type="entry name" value="PARG_helical"/>
</dbReference>
<feature type="region of interest" description="Disordered" evidence="6">
    <location>
        <begin position="1029"/>
        <end position="1052"/>
    </location>
</feature>
<evidence type="ECO:0000256" key="2">
    <source>
        <dbReference type="ARBA" id="ARBA00012255"/>
    </source>
</evidence>
<feature type="domain" description="PARG catalytic Macro" evidence="7">
    <location>
        <begin position="1159"/>
        <end position="1246"/>
    </location>
</feature>
<dbReference type="PANTHER" id="PTHR12837:SF0">
    <property type="entry name" value="POLY(ADP-RIBOSE) GLYCOHYDROLASE"/>
    <property type="match status" value="1"/>
</dbReference>